<evidence type="ECO:0000256" key="3">
    <source>
        <dbReference type="ARBA" id="ARBA00001968"/>
    </source>
</evidence>
<dbReference type="STRING" id="1137799.GZ78_22335"/>
<accession>A0A081NDQ0</accession>
<feature type="chain" id="PRO_5005105688" description="2',3'-cyclic-nucleotide 2'-phosphodiesterase/3'-nucleotidase" evidence="16">
    <location>
        <begin position="26"/>
        <end position="657"/>
    </location>
</feature>
<comment type="similarity">
    <text evidence="5 16">Belongs to the 5'-nucleotidase family.</text>
</comment>
<dbReference type="Pfam" id="PF00149">
    <property type="entry name" value="Metallophos"/>
    <property type="match status" value="1"/>
</dbReference>
<keyword evidence="10 16" id="KW-0732">Signal</keyword>
<evidence type="ECO:0000256" key="1">
    <source>
        <dbReference type="ARBA" id="ARBA00000527"/>
    </source>
</evidence>
<dbReference type="eggNOG" id="COG0737">
    <property type="taxonomic scope" value="Bacteria"/>
</dbReference>
<proteinExistence type="inferred from homology"/>
<comment type="function">
    <text evidence="15">This bifunctional enzyme catalyzes two consecutive reactions during ribonucleic acid degradation. Converts a 2',3'-cyclic nucleotide to a 3'-nucleotide and then the 3'-nucleotide to the corresponding nucleoside and phosphate.</text>
</comment>
<organism evidence="19 20">
    <name type="scientific">Endozoicomonas numazuensis</name>
    <dbReference type="NCBI Taxonomy" id="1137799"/>
    <lineage>
        <taxon>Bacteria</taxon>
        <taxon>Pseudomonadati</taxon>
        <taxon>Pseudomonadota</taxon>
        <taxon>Gammaproteobacteria</taxon>
        <taxon>Oceanospirillales</taxon>
        <taxon>Endozoicomonadaceae</taxon>
        <taxon>Endozoicomonas</taxon>
    </lineage>
</organism>
<dbReference type="OrthoDB" id="9803927at2"/>
<protein>
    <recommendedName>
        <fullName evidence="8">2',3'-cyclic-nucleotide 2'-phosphodiesterase/3'-nucleotidase</fullName>
        <ecNumber evidence="7">3.1.3.6</ecNumber>
        <ecNumber evidence="6">3.1.4.16</ecNumber>
    </recommendedName>
</protein>
<dbReference type="PRINTS" id="PR01607">
    <property type="entry name" value="APYRASEFAMLY"/>
</dbReference>
<dbReference type="NCBIfam" id="NF006938">
    <property type="entry name" value="PRK09420.1"/>
    <property type="match status" value="1"/>
</dbReference>
<dbReference type="InterPro" id="IPR008334">
    <property type="entry name" value="5'-Nucleotdase_C"/>
</dbReference>
<dbReference type="PROSITE" id="PS00786">
    <property type="entry name" value="5_NUCLEOTIDASE_2"/>
    <property type="match status" value="1"/>
</dbReference>
<dbReference type="EMBL" id="JOKH01000005">
    <property type="protein sequence ID" value="KEQ16573.1"/>
    <property type="molecule type" value="Genomic_DNA"/>
</dbReference>
<dbReference type="GO" id="GO:0008254">
    <property type="term" value="F:3'-nucleotidase activity"/>
    <property type="evidence" value="ECO:0007669"/>
    <property type="project" value="UniProtKB-EC"/>
</dbReference>
<keyword evidence="9" id="KW-0479">Metal-binding</keyword>
<evidence type="ECO:0000313" key="19">
    <source>
        <dbReference type="EMBL" id="KEQ16573.1"/>
    </source>
</evidence>
<dbReference type="GO" id="GO:0009166">
    <property type="term" value="P:nucleotide catabolic process"/>
    <property type="evidence" value="ECO:0007669"/>
    <property type="project" value="InterPro"/>
</dbReference>
<dbReference type="EC" id="3.1.4.16" evidence="6"/>
<dbReference type="GO" id="GO:0030288">
    <property type="term" value="C:outer membrane-bounded periplasmic space"/>
    <property type="evidence" value="ECO:0007669"/>
    <property type="project" value="TreeGrafter"/>
</dbReference>
<evidence type="ECO:0000259" key="18">
    <source>
        <dbReference type="Pfam" id="PF02872"/>
    </source>
</evidence>
<dbReference type="RefSeq" id="WP_034840221.1">
    <property type="nucleotide sequence ID" value="NZ_JOKH01000005.1"/>
</dbReference>
<keyword evidence="14" id="KW-0511">Multifunctional enzyme</keyword>
<dbReference type="AlphaFoldDB" id="A0A081NDQ0"/>
<evidence type="ECO:0000256" key="9">
    <source>
        <dbReference type="ARBA" id="ARBA00022723"/>
    </source>
</evidence>
<evidence type="ECO:0000256" key="6">
    <source>
        <dbReference type="ARBA" id="ARBA00012364"/>
    </source>
</evidence>
<dbReference type="EC" id="3.1.3.6" evidence="7"/>
<comment type="caution">
    <text evidence="19">The sequence shown here is derived from an EMBL/GenBank/DDBJ whole genome shotgun (WGS) entry which is preliminary data.</text>
</comment>
<comment type="catalytic activity">
    <reaction evidence="2">
        <text>a nucleoside 2',3'-cyclic phosphate + H2O = a nucleoside 3'-phosphate + H(+)</text>
        <dbReference type="Rhea" id="RHEA:19621"/>
        <dbReference type="ChEBI" id="CHEBI:15377"/>
        <dbReference type="ChEBI" id="CHEBI:15378"/>
        <dbReference type="ChEBI" id="CHEBI:66949"/>
        <dbReference type="ChEBI" id="CHEBI:66954"/>
        <dbReference type="EC" id="3.1.4.16"/>
    </reaction>
</comment>
<evidence type="ECO:0000256" key="8">
    <source>
        <dbReference type="ARBA" id="ARBA00016420"/>
    </source>
</evidence>
<dbReference type="GO" id="GO:0000166">
    <property type="term" value="F:nucleotide binding"/>
    <property type="evidence" value="ECO:0007669"/>
    <property type="project" value="UniProtKB-KW"/>
</dbReference>
<dbReference type="FunFam" id="3.90.780.10:FF:000002">
    <property type="entry name" value="Bifunctional 2',3'-cyclic-nucleotide 2'-phosphodiesterase/3'-nucleotidase"/>
    <property type="match status" value="1"/>
</dbReference>
<reference evidence="19 20" key="1">
    <citation type="submission" date="2014-06" db="EMBL/GenBank/DDBJ databases">
        <title>Whole Genome Sequences of Three Symbiotic Endozoicomonas Bacteria.</title>
        <authorList>
            <person name="Neave M.J."/>
            <person name="Apprill A."/>
            <person name="Voolstra C.R."/>
        </authorList>
    </citation>
    <scope>NUCLEOTIDE SEQUENCE [LARGE SCALE GENOMIC DNA]</scope>
    <source>
        <strain evidence="19 20">DSM 25634</strain>
    </source>
</reference>
<evidence type="ECO:0000256" key="5">
    <source>
        <dbReference type="ARBA" id="ARBA00006654"/>
    </source>
</evidence>
<dbReference type="Gene3D" id="3.90.780.10">
    <property type="entry name" value="5'-Nucleotidase, C-terminal domain"/>
    <property type="match status" value="1"/>
</dbReference>
<dbReference type="InterPro" id="IPR029052">
    <property type="entry name" value="Metallo-depent_PP-like"/>
</dbReference>
<dbReference type="Gene3D" id="3.60.21.10">
    <property type="match status" value="1"/>
</dbReference>
<evidence type="ECO:0000256" key="16">
    <source>
        <dbReference type="RuleBase" id="RU362119"/>
    </source>
</evidence>
<dbReference type="InterPro" id="IPR006146">
    <property type="entry name" value="5'-Nucleotdase_CS"/>
</dbReference>
<dbReference type="SUPFAM" id="SSF55816">
    <property type="entry name" value="5'-nucleotidase (syn. UDP-sugar hydrolase), C-terminal domain"/>
    <property type="match status" value="1"/>
</dbReference>
<dbReference type="PANTHER" id="PTHR11575:SF6">
    <property type="entry name" value="2',3'-CYCLIC-NUCLEOTIDE 2'-PHOSPHODIESTERASE_3'-NUCLEOTIDASE"/>
    <property type="match status" value="1"/>
</dbReference>
<keyword evidence="13 16" id="KW-0378">Hydrolase</keyword>
<dbReference type="InterPro" id="IPR006294">
    <property type="entry name" value="Cyc_nuc_PDE_nucleotidase"/>
</dbReference>
<dbReference type="InterPro" id="IPR006179">
    <property type="entry name" value="5_nucleotidase/apyrase"/>
</dbReference>
<evidence type="ECO:0000256" key="10">
    <source>
        <dbReference type="ARBA" id="ARBA00022729"/>
    </source>
</evidence>
<gene>
    <name evidence="19" type="primary">cpdB</name>
    <name evidence="19" type="ORF">GZ78_22335</name>
</gene>
<evidence type="ECO:0000256" key="7">
    <source>
        <dbReference type="ARBA" id="ARBA00012642"/>
    </source>
</evidence>
<comment type="cofactor">
    <cofactor evidence="3">
        <name>a divalent metal cation</name>
        <dbReference type="ChEBI" id="CHEBI:60240"/>
    </cofactor>
</comment>
<evidence type="ECO:0000256" key="13">
    <source>
        <dbReference type="ARBA" id="ARBA00022801"/>
    </source>
</evidence>
<evidence type="ECO:0000256" key="15">
    <source>
        <dbReference type="ARBA" id="ARBA00056111"/>
    </source>
</evidence>
<dbReference type="NCBIfam" id="TIGR01390">
    <property type="entry name" value="CycNucDiestase"/>
    <property type="match status" value="1"/>
</dbReference>
<evidence type="ECO:0000256" key="11">
    <source>
        <dbReference type="ARBA" id="ARBA00022741"/>
    </source>
</evidence>
<sequence>MRLKRTILFTAVFAGLASLSGLSQAATVELRVLETTDIHTNIMDFDYYKGQATNQFGYARVATLIREARSEVENSILVDNGDLIQGSPMGDYMADKGLAKGDVHPVYKAMNLMDYDVGNIGNHEFNYGLDFLDKAISGANFPYVSANIYDARTGKHLFKPYLIKEQQFTDTEGKLQTVKVGYIGFVPPQIMQWDKKNLEGKVIAKDITETAKELIPQMKKEGAEVIIAIPHSGVSQEPYKTMAENSVYYLTQVEGIDAIMFGHSHAVFPSDTFASLKGVDLEKGTINGVPSVMPGRWGDHLGVVDLVLDDSQGQWEVINGKAVSRPIFDRANNQSLAKSDEAVLKAVKAEHKGTRDFVNQPIGKASDSMYSFLALVQDDPTVQIVNDAQIAYVKRFIQGDPDLDDIPVISAAAPFKAGGRKDDPNGYTEVEAGTLTFSNAADLYLYPNTLVALKMTGKELKDYLEMAAGQFNQIDPSSTEQQHLINWNGFRTFNFDVVEGVEYQIDVTQPARFNSDGQLINPDSRRITELTLNGKPVKDDQPFILATNNYRAFGGGNFAGTGEKFIAFASPDENRQVLADYISRTTKEKGQVVPSATNNWSIAPIDSKVDLNVVVETSPSKKAEAFIQKNSVYKMDKSGTNKAGFAVYQIDLSQKRR</sequence>
<evidence type="ECO:0000256" key="14">
    <source>
        <dbReference type="ARBA" id="ARBA00023268"/>
    </source>
</evidence>
<evidence type="ECO:0000259" key="17">
    <source>
        <dbReference type="Pfam" id="PF00149"/>
    </source>
</evidence>
<dbReference type="FunFam" id="3.60.21.10:FF:000037">
    <property type="entry name" value="Bifunctional 2',3'-cyclic-nucleotide 2'-phosphodiesterase/3'-nucleotidase"/>
    <property type="match status" value="1"/>
</dbReference>
<dbReference type="CDD" id="cd07410">
    <property type="entry name" value="MPP_CpdB_N"/>
    <property type="match status" value="1"/>
</dbReference>
<keyword evidence="12" id="KW-0574">Periplasm</keyword>
<comment type="subcellular location">
    <subcellularLocation>
        <location evidence="4">Periplasm</location>
    </subcellularLocation>
</comment>
<dbReference type="InterPro" id="IPR036907">
    <property type="entry name" value="5'-Nucleotdase_C_sf"/>
</dbReference>
<dbReference type="PANTHER" id="PTHR11575">
    <property type="entry name" value="5'-NUCLEOTIDASE-RELATED"/>
    <property type="match status" value="1"/>
</dbReference>
<dbReference type="GO" id="GO:0008663">
    <property type="term" value="F:2',3'-cyclic-nucleotide 2'-phosphodiesterase activity"/>
    <property type="evidence" value="ECO:0007669"/>
    <property type="project" value="UniProtKB-EC"/>
</dbReference>
<dbReference type="InterPro" id="IPR041827">
    <property type="entry name" value="CpdB_N"/>
</dbReference>
<feature type="domain" description="Calcineurin-like phosphoesterase" evidence="17">
    <location>
        <begin position="30"/>
        <end position="266"/>
    </location>
</feature>
<feature type="signal peptide" evidence="16">
    <location>
        <begin position="1"/>
        <end position="25"/>
    </location>
</feature>
<keyword evidence="20" id="KW-1185">Reference proteome</keyword>
<keyword evidence="11 16" id="KW-0547">Nucleotide-binding</keyword>
<dbReference type="Pfam" id="PF02872">
    <property type="entry name" value="5_nucleotid_C"/>
    <property type="match status" value="1"/>
</dbReference>
<dbReference type="GO" id="GO:0046872">
    <property type="term" value="F:metal ion binding"/>
    <property type="evidence" value="ECO:0007669"/>
    <property type="project" value="UniProtKB-KW"/>
</dbReference>
<dbReference type="Proteomes" id="UP000028073">
    <property type="component" value="Unassembled WGS sequence"/>
</dbReference>
<dbReference type="SUPFAM" id="SSF56300">
    <property type="entry name" value="Metallo-dependent phosphatases"/>
    <property type="match status" value="1"/>
</dbReference>
<evidence type="ECO:0000313" key="20">
    <source>
        <dbReference type="Proteomes" id="UP000028073"/>
    </source>
</evidence>
<comment type="catalytic activity">
    <reaction evidence="1">
        <text>a ribonucleoside 3'-phosphate + H2O = a ribonucleoside + phosphate</text>
        <dbReference type="Rhea" id="RHEA:10144"/>
        <dbReference type="ChEBI" id="CHEBI:13197"/>
        <dbReference type="ChEBI" id="CHEBI:15377"/>
        <dbReference type="ChEBI" id="CHEBI:18254"/>
        <dbReference type="ChEBI" id="CHEBI:43474"/>
        <dbReference type="EC" id="3.1.3.6"/>
    </reaction>
</comment>
<evidence type="ECO:0000256" key="12">
    <source>
        <dbReference type="ARBA" id="ARBA00022764"/>
    </source>
</evidence>
<evidence type="ECO:0000256" key="4">
    <source>
        <dbReference type="ARBA" id="ARBA00004418"/>
    </source>
</evidence>
<name>A0A081NDQ0_9GAMM</name>
<dbReference type="InterPro" id="IPR004843">
    <property type="entry name" value="Calcineurin-like_PHP"/>
</dbReference>
<feature type="domain" description="5'-Nucleotidase C-terminal" evidence="18">
    <location>
        <begin position="362"/>
        <end position="558"/>
    </location>
</feature>
<evidence type="ECO:0000256" key="2">
    <source>
        <dbReference type="ARBA" id="ARBA00001730"/>
    </source>
</evidence>